<dbReference type="AlphaFoldDB" id="A0A830CG41"/>
<gene>
    <name evidence="5" type="ORF">PHJA_001965600</name>
</gene>
<comment type="similarity">
    <text evidence="1 3">Belongs to the UDP-glycosyltransferase family.</text>
</comment>
<comment type="caution">
    <text evidence="5">The sequence shown here is derived from an EMBL/GenBank/DDBJ whole genome shotgun (WGS) entry which is preliminary data.</text>
</comment>
<dbReference type="PANTHER" id="PTHR48048">
    <property type="entry name" value="GLYCOSYLTRANSFERASE"/>
    <property type="match status" value="1"/>
</dbReference>
<evidence type="ECO:0000256" key="2">
    <source>
        <dbReference type="ARBA" id="ARBA00022679"/>
    </source>
</evidence>
<accession>A0A830CG41</accession>
<dbReference type="Gene3D" id="3.40.50.2000">
    <property type="entry name" value="Glycogen Phosphorylase B"/>
    <property type="match status" value="2"/>
</dbReference>
<dbReference type="OrthoDB" id="5835829at2759"/>
<dbReference type="InterPro" id="IPR050481">
    <property type="entry name" value="UDP-glycosyltransf_plant"/>
</dbReference>
<dbReference type="CDD" id="cd03784">
    <property type="entry name" value="GT1_Gtf-like"/>
    <property type="match status" value="1"/>
</dbReference>
<dbReference type="InterPro" id="IPR035595">
    <property type="entry name" value="UDP_glycos_trans_CS"/>
</dbReference>
<evidence type="ECO:0000256" key="1">
    <source>
        <dbReference type="ARBA" id="ARBA00009995"/>
    </source>
</evidence>
<dbReference type="Pfam" id="PF00201">
    <property type="entry name" value="UDPGT"/>
    <property type="match status" value="1"/>
</dbReference>
<reference evidence="5" key="1">
    <citation type="submission" date="2020-07" db="EMBL/GenBank/DDBJ databases">
        <title>Ethylene signaling mediates host invasion by parasitic plants.</title>
        <authorList>
            <person name="Yoshida S."/>
        </authorList>
    </citation>
    <scope>NUCLEOTIDE SEQUENCE</scope>
    <source>
        <strain evidence="5">Okayama</strain>
    </source>
</reference>
<dbReference type="FunFam" id="3.40.50.2000:FF:000056">
    <property type="entry name" value="Glycosyltransferase"/>
    <property type="match status" value="1"/>
</dbReference>
<sequence>MAKLLLDRNEHLSITIIIMKLPIDTKTSSTSKKNPPDDNSRINYFEITPQHDSRTRFMESQTATVRNAVMKMLVEGPKPSRLAGFVVDMFCTAMIDVANELGAPSYIFFTSSAATLGLMFRLQGLSDYQNQDLAEYGNNPDAAISVPTYVNPVPAKVWPSLFLEKESGFLNLVRKFRETKGIIINTFLEFEPHAVKSLSGDQKIPPVYPVGPIIQTDNESQKHDGIIKWLDEQPDSSVVFLCFGSNGSFETDQVNEIALALGKSRHRFLWSLRKPPPGEKMELPGEYENPGDILPDGFLERTVGIGKVIGWAPQMAVLSHPSVGGFVSHCGWNSILESVWCNVPVAAWPLAAEQQANAFQLVKEFGIAAEIKMDYRKDCNVIVPAEKIEKAIRELMGPENEGRAKVKVLNEKSRVVMAKGGSSYDFLGRFIDDVMDNIY</sequence>
<evidence type="ECO:0000313" key="6">
    <source>
        <dbReference type="Proteomes" id="UP000653305"/>
    </source>
</evidence>
<keyword evidence="3" id="KW-0328">Glycosyltransferase</keyword>
<organism evidence="5 6">
    <name type="scientific">Phtheirospermum japonicum</name>
    <dbReference type="NCBI Taxonomy" id="374723"/>
    <lineage>
        <taxon>Eukaryota</taxon>
        <taxon>Viridiplantae</taxon>
        <taxon>Streptophyta</taxon>
        <taxon>Embryophyta</taxon>
        <taxon>Tracheophyta</taxon>
        <taxon>Spermatophyta</taxon>
        <taxon>Magnoliopsida</taxon>
        <taxon>eudicotyledons</taxon>
        <taxon>Gunneridae</taxon>
        <taxon>Pentapetalae</taxon>
        <taxon>asterids</taxon>
        <taxon>lamiids</taxon>
        <taxon>Lamiales</taxon>
        <taxon>Orobanchaceae</taxon>
        <taxon>Orobanchaceae incertae sedis</taxon>
        <taxon>Phtheirospermum</taxon>
    </lineage>
</organism>
<name>A0A830CG41_9LAMI</name>
<evidence type="ECO:0000313" key="5">
    <source>
        <dbReference type="EMBL" id="GFP98216.1"/>
    </source>
</evidence>
<dbReference type="Proteomes" id="UP000653305">
    <property type="component" value="Unassembled WGS sequence"/>
</dbReference>
<proteinExistence type="inferred from homology"/>
<keyword evidence="2 3" id="KW-0808">Transferase</keyword>
<dbReference type="EC" id="2.4.1.-" evidence="4"/>
<keyword evidence="6" id="KW-1185">Reference proteome</keyword>
<dbReference type="PANTHER" id="PTHR48048:SF72">
    <property type="entry name" value="GLYCOSYLTRANSFERASE"/>
    <property type="match status" value="1"/>
</dbReference>
<evidence type="ECO:0000256" key="3">
    <source>
        <dbReference type="RuleBase" id="RU003718"/>
    </source>
</evidence>
<protein>
    <recommendedName>
        <fullName evidence="4">Glycosyltransferase</fullName>
        <ecNumber evidence="4">2.4.1.-</ecNumber>
    </recommendedName>
</protein>
<dbReference type="GO" id="GO:0035251">
    <property type="term" value="F:UDP-glucosyltransferase activity"/>
    <property type="evidence" value="ECO:0007669"/>
    <property type="project" value="InterPro"/>
</dbReference>
<dbReference type="SUPFAM" id="SSF53756">
    <property type="entry name" value="UDP-Glycosyltransferase/glycogen phosphorylase"/>
    <property type="match status" value="1"/>
</dbReference>
<dbReference type="PROSITE" id="PS00375">
    <property type="entry name" value="UDPGT"/>
    <property type="match status" value="1"/>
</dbReference>
<dbReference type="InterPro" id="IPR002213">
    <property type="entry name" value="UDP_glucos_trans"/>
</dbReference>
<evidence type="ECO:0000256" key="4">
    <source>
        <dbReference type="RuleBase" id="RU362057"/>
    </source>
</evidence>
<dbReference type="EMBL" id="BMAC01000519">
    <property type="protein sequence ID" value="GFP98216.1"/>
    <property type="molecule type" value="Genomic_DNA"/>
</dbReference>